<dbReference type="InterPro" id="IPR009689">
    <property type="entry name" value="DUF1280"/>
</dbReference>
<dbReference type="Pfam" id="PF06918">
    <property type="entry name" value="DUF1280"/>
    <property type="match status" value="1"/>
</dbReference>
<dbReference type="Proteomes" id="UP001159428">
    <property type="component" value="Unassembled WGS sequence"/>
</dbReference>
<organism evidence="1 2">
    <name type="scientific">Pocillopora meandrina</name>
    <dbReference type="NCBI Taxonomy" id="46732"/>
    <lineage>
        <taxon>Eukaryota</taxon>
        <taxon>Metazoa</taxon>
        <taxon>Cnidaria</taxon>
        <taxon>Anthozoa</taxon>
        <taxon>Hexacorallia</taxon>
        <taxon>Scleractinia</taxon>
        <taxon>Astrocoeniina</taxon>
        <taxon>Pocilloporidae</taxon>
        <taxon>Pocillopora</taxon>
    </lineage>
</organism>
<dbReference type="AlphaFoldDB" id="A0AAU9W8G9"/>
<comment type="caution">
    <text evidence="1">The sequence shown here is derived from an EMBL/GenBank/DDBJ whole genome shotgun (WGS) entry which is preliminary data.</text>
</comment>
<gene>
    <name evidence="1" type="ORF">PMEA_00034927</name>
</gene>
<evidence type="ECO:0000313" key="2">
    <source>
        <dbReference type="Proteomes" id="UP001159428"/>
    </source>
</evidence>
<name>A0AAU9W8G9_9CNID</name>
<feature type="non-terminal residue" evidence="1">
    <location>
        <position position="606"/>
    </location>
</feature>
<protein>
    <recommendedName>
        <fullName evidence="3">RING-type domain-containing protein</fullName>
    </recommendedName>
</protein>
<sequence>MANLGLSEHQQILEKICRICGERLKKAEDKYENSFLCADKTEIIFTAFGVRVRKDDLDMCPPKFCHKCYKLALRGGTRLAINVCLSFSFEMCGSLCPVCRTVIVNPNEFIEPAPFVLRTILSELDFRCPTCKHTVKLHQLPQHQECCIQSPTTAPTHFLTPSQRSVPVTPSLLAPVKPIPAAEEKGPALVNVPSLQAEPTTTTNTNTTCRQQLTVDQLLTSPKEAYTSLKEEVGLFIIRQFLSQSQDGATILLKTGGQPLELVKRTRARKTTDEVTRKTARNRSKVVAETRTAVSGGAAGTQLKDELRAMGRLEREALLKEALGKEFKITIPRGDILAMKADLGETWYKVRKLRRWFDQWGLSSESETSQRKQVQSITDPANLVCEMVPFELKKPGCHPEVREAEFGYVTDLNQFIHLHLSENEKNGRLTWNSAIPENEVHIKLGGDAGGGSFKMAFQIANLRHPNSKTNTVVFAMFHAKDSWANLKTALMKYKEQVDTLKEATWAGKKKVVFLFGDYEFLCKLFGIAGASGKYPCLWCKINHEVMQVSCHKRGHAEKRSLENIQEDYDKFVASGSVTSRQKFYHNVIHEKLLDIELDKVRYKSLF</sequence>
<reference evidence="1 2" key="1">
    <citation type="submission" date="2022-05" db="EMBL/GenBank/DDBJ databases">
        <authorList>
            <consortium name="Genoscope - CEA"/>
            <person name="William W."/>
        </authorList>
    </citation>
    <scope>NUCLEOTIDE SEQUENCE [LARGE SCALE GENOMIC DNA]</scope>
</reference>
<keyword evidence="2" id="KW-1185">Reference proteome</keyword>
<evidence type="ECO:0008006" key="3">
    <source>
        <dbReference type="Google" id="ProtNLM"/>
    </source>
</evidence>
<proteinExistence type="predicted"/>
<dbReference type="EMBL" id="CALNXJ010000009">
    <property type="protein sequence ID" value="CAH3104879.1"/>
    <property type="molecule type" value="Genomic_DNA"/>
</dbReference>
<dbReference type="PANTHER" id="PTHR31424">
    <property type="entry name" value="PROTEIN CBG23806"/>
    <property type="match status" value="1"/>
</dbReference>
<evidence type="ECO:0000313" key="1">
    <source>
        <dbReference type="EMBL" id="CAH3104879.1"/>
    </source>
</evidence>
<accession>A0AAU9W8G9</accession>